<organism evidence="1 2">
    <name type="scientific">Ancylostoma caninum</name>
    <name type="common">Dog hookworm</name>
    <dbReference type="NCBI Taxonomy" id="29170"/>
    <lineage>
        <taxon>Eukaryota</taxon>
        <taxon>Metazoa</taxon>
        <taxon>Ecdysozoa</taxon>
        <taxon>Nematoda</taxon>
        <taxon>Chromadorea</taxon>
        <taxon>Rhabditida</taxon>
        <taxon>Rhabditina</taxon>
        <taxon>Rhabditomorpha</taxon>
        <taxon>Strongyloidea</taxon>
        <taxon>Ancylostomatidae</taxon>
        <taxon>Ancylostomatinae</taxon>
        <taxon>Ancylostoma</taxon>
    </lineage>
</organism>
<evidence type="ECO:0000313" key="2">
    <source>
        <dbReference type="Proteomes" id="UP000252519"/>
    </source>
</evidence>
<dbReference type="EMBL" id="JOJR01001023">
    <property type="protein sequence ID" value="RCN32828.1"/>
    <property type="molecule type" value="Genomic_DNA"/>
</dbReference>
<protein>
    <submittedName>
        <fullName evidence="1">Uncharacterized protein</fullName>
    </submittedName>
</protein>
<keyword evidence="2" id="KW-1185">Reference proteome</keyword>
<evidence type="ECO:0000313" key="1">
    <source>
        <dbReference type="EMBL" id="RCN32828.1"/>
    </source>
</evidence>
<proteinExistence type="predicted"/>
<comment type="caution">
    <text evidence="1">The sequence shown here is derived from an EMBL/GenBank/DDBJ whole genome shotgun (WGS) entry which is preliminary data.</text>
</comment>
<gene>
    <name evidence="1" type="ORF">ANCCAN_21351</name>
</gene>
<sequence length="179" mass="20352">MKSLSLAEYGLVVFDTKPKKSLGDRIFEMKTFVKFSKVAWPKRAIAESQKKSGTRQQDFYYGYFVVGGPRKLAAPLSTADHPDASEPIHWDIWMTLTSFLKKEQVVPSWNEADKAPSGQLVYVLVRMDRTKRSVLNEFAEMFSFIGIDEKNNKKENIESIKVTSEKQAWLGPRGVDVGL</sequence>
<accession>A0A368FMT4</accession>
<name>A0A368FMT4_ANCCA</name>
<feature type="non-terminal residue" evidence="1">
    <location>
        <position position="179"/>
    </location>
</feature>
<dbReference type="Proteomes" id="UP000252519">
    <property type="component" value="Unassembled WGS sequence"/>
</dbReference>
<reference evidence="1 2" key="1">
    <citation type="submission" date="2014-10" db="EMBL/GenBank/DDBJ databases">
        <title>Draft genome of the hookworm Ancylostoma caninum.</title>
        <authorList>
            <person name="Mitreva M."/>
        </authorList>
    </citation>
    <scope>NUCLEOTIDE SEQUENCE [LARGE SCALE GENOMIC DNA]</scope>
    <source>
        <strain evidence="1 2">Baltimore</strain>
    </source>
</reference>
<dbReference type="AlphaFoldDB" id="A0A368FMT4"/>